<name>A0A0R2BG02_9LACO</name>
<comment type="subcellular location">
    <subcellularLocation>
        <location evidence="1">Endoplasmic reticulum membrane</location>
        <topology evidence="1">Single-pass membrane protein</topology>
    </subcellularLocation>
</comment>
<dbReference type="SUPFAM" id="SSF53756">
    <property type="entry name" value="UDP-Glycosyltransferase/glycogen phosphorylase"/>
    <property type="match status" value="1"/>
</dbReference>
<organism evidence="7 8">
    <name type="scientific">Ligilactobacillus murinus DSM 20452 = NBRC 14221</name>
    <dbReference type="NCBI Taxonomy" id="1423772"/>
    <lineage>
        <taxon>Bacteria</taxon>
        <taxon>Bacillati</taxon>
        <taxon>Bacillota</taxon>
        <taxon>Bacilli</taxon>
        <taxon>Lactobacillales</taxon>
        <taxon>Lactobacillaceae</taxon>
        <taxon>Ligilactobacillus</taxon>
    </lineage>
</organism>
<feature type="transmembrane region" description="Helical" evidence="6">
    <location>
        <begin position="57"/>
        <end position="75"/>
    </location>
</feature>
<comment type="caution">
    <text evidence="7">The sequence shown here is derived from an EMBL/GenBank/DDBJ whole genome shotgun (WGS) entry which is preliminary data.</text>
</comment>
<keyword evidence="4 6" id="KW-1133">Transmembrane helix</keyword>
<dbReference type="Proteomes" id="UP000051612">
    <property type="component" value="Unassembled WGS sequence"/>
</dbReference>
<dbReference type="NCBIfam" id="NF041549">
    <property type="entry name" value="PssD"/>
    <property type="match status" value="1"/>
</dbReference>
<evidence type="ECO:0008006" key="9">
    <source>
        <dbReference type="Google" id="ProtNLM"/>
    </source>
</evidence>
<evidence type="ECO:0000256" key="1">
    <source>
        <dbReference type="ARBA" id="ARBA00004389"/>
    </source>
</evidence>
<feature type="transmembrane region" description="Helical" evidence="6">
    <location>
        <begin position="81"/>
        <end position="100"/>
    </location>
</feature>
<dbReference type="PATRIC" id="fig|1423772.3.peg.358"/>
<evidence type="ECO:0000313" key="7">
    <source>
        <dbReference type="EMBL" id="KRM74547.1"/>
    </source>
</evidence>
<dbReference type="Gene3D" id="3.40.50.2000">
    <property type="entry name" value="Glycogen Phosphorylase B"/>
    <property type="match status" value="1"/>
</dbReference>
<evidence type="ECO:0000256" key="3">
    <source>
        <dbReference type="ARBA" id="ARBA00022824"/>
    </source>
</evidence>
<proteinExistence type="predicted"/>
<dbReference type="AlphaFoldDB" id="A0A0R2BG02"/>
<protein>
    <recommendedName>
        <fullName evidence="9">Polysaccharide biosynthesis protein</fullName>
    </recommendedName>
</protein>
<sequence>MKVCFTSSSGGHFEQLLMLKSLFAEYDSFIVTEKTKYNQNFSEVPIYFTKQVNRRNVTYFIAFFYNVLFSFYIFGVKRPDIIVSTGVLSTIPLCLIAKLFRKKVIYIESFAKINSPTLTGRVMYKFADIFYVQWPEMLKVYPKAKYIGGIY</sequence>
<accession>A0A0R2BG02</accession>
<dbReference type="RefSeq" id="WP_056959130.1">
    <property type="nucleotide sequence ID" value="NZ_AYYN01000090.1"/>
</dbReference>
<keyword evidence="3" id="KW-0256">Endoplasmic reticulum</keyword>
<dbReference type="Pfam" id="PF08660">
    <property type="entry name" value="Alg14"/>
    <property type="match status" value="1"/>
</dbReference>
<dbReference type="InterPro" id="IPR013969">
    <property type="entry name" value="Oligosacch_biosynth_Alg14"/>
</dbReference>
<dbReference type="GO" id="GO:0004577">
    <property type="term" value="F:N-acetylglucosaminyldiphosphodolichol N-acetylglucosaminyltransferase activity"/>
    <property type="evidence" value="ECO:0007669"/>
    <property type="project" value="TreeGrafter"/>
</dbReference>
<dbReference type="EMBL" id="AYYN01000090">
    <property type="protein sequence ID" value="KRM74547.1"/>
    <property type="molecule type" value="Genomic_DNA"/>
</dbReference>
<dbReference type="PANTHER" id="PTHR12154">
    <property type="entry name" value="GLYCOSYL TRANSFERASE-RELATED"/>
    <property type="match status" value="1"/>
</dbReference>
<dbReference type="GO" id="GO:0006488">
    <property type="term" value="P:dolichol-linked oligosaccharide biosynthetic process"/>
    <property type="evidence" value="ECO:0007669"/>
    <property type="project" value="InterPro"/>
</dbReference>
<evidence type="ECO:0000256" key="6">
    <source>
        <dbReference type="SAM" id="Phobius"/>
    </source>
</evidence>
<gene>
    <name evidence="7" type="ORF">FC48_GL000327</name>
</gene>
<evidence type="ECO:0000313" key="8">
    <source>
        <dbReference type="Proteomes" id="UP000051612"/>
    </source>
</evidence>
<keyword evidence="5 6" id="KW-0472">Membrane</keyword>
<keyword evidence="2 6" id="KW-0812">Transmembrane</keyword>
<evidence type="ECO:0000256" key="2">
    <source>
        <dbReference type="ARBA" id="ARBA00022692"/>
    </source>
</evidence>
<evidence type="ECO:0000256" key="5">
    <source>
        <dbReference type="ARBA" id="ARBA00023136"/>
    </source>
</evidence>
<reference evidence="7 8" key="1">
    <citation type="journal article" date="2015" name="Genome Announc.">
        <title>Expanding the biotechnology potential of lactobacilli through comparative genomics of 213 strains and associated genera.</title>
        <authorList>
            <person name="Sun Z."/>
            <person name="Harris H.M."/>
            <person name="McCann A."/>
            <person name="Guo C."/>
            <person name="Argimon S."/>
            <person name="Zhang W."/>
            <person name="Yang X."/>
            <person name="Jeffery I.B."/>
            <person name="Cooney J.C."/>
            <person name="Kagawa T.F."/>
            <person name="Liu W."/>
            <person name="Song Y."/>
            <person name="Salvetti E."/>
            <person name="Wrobel A."/>
            <person name="Rasinkangas P."/>
            <person name="Parkhill J."/>
            <person name="Rea M.C."/>
            <person name="O'Sullivan O."/>
            <person name="Ritari J."/>
            <person name="Douillard F.P."/>
            <person name="Paul Ross R."/>
            <person name="Yang R."/>
            <person name="Briner A.E."/>
            <person name="Felis G.E."/>
            <person name="de Vos W.M."/>
            <person name="Barrangou R."/>
            <person name="Klaenhammer T.R."/>
            <person name="Caufield P.W."/>
            <person name="Cui Y."/>
            <person name="Zhang H."/>
            <person name="O'Toole P.W."/>
        </authorList>
    </citation>
    <scope>NUCLEOTIDE SEQUENCE [LARGE SCALE GENOMIC DNA]</scope>
    <source>
        <strain evidence="7 8">DSM 20452</strain>
    </source>
</reference>
<dbReference type="PANTHER" id="PTHR12154:SF4">
    <property type="entry name" value="UDP-N-ACETYLGLUCOSAMINE TRANSFERASE SUBUNIT ALG14 HOMOLOG"/>
    <property type="match status" value="1"/>
</dbReference>
<evidence type="ECO:0000256" key="4">
    <source>
        <dbReference type="ARBA" id="ARBA00022989"/>
    </source>
</evidence>